<dbReference type="PANTHER" id="PTHR33337">
    <property type="entry name" value="GFA DOMAIN-CONTAINING PROTEIN"/>
    <property type="match status" value="1"/>
</dbReference>
<sequence length="137" mass="14740">MCGAVRFAVGALGNFGVCHCRQCQRWAGSALFGVNVPEAAMRVEGAEHIGSFRSSDWATRSFCTRCGSGLWYRYDKGVDGTGDYEVPVGLLDDANGLELQSEIFADAKPDCWALEGAHERLTSAETLAKFGPQVEGT</sequence>
<evidence type="ECO:0000256" key="2">
    <source>
        <dbReference type="ARBA" id="ARBA00022723"/>
    </source>
</evidence>
<dbReference type="Pfam" id="PF04828">
    <property type="entry name" value="GFA"/>
    <property type="match status" value="1"/>
</dbReference>
<dbReference type="EMBL" id="APVH01000002">
    <property type="protein sequence ID" value="EPX86953.1"/>
    <property type="molecule type" value="Genomic_DNA"/>
</dbReference>
<comment type="caution">
    <text evidence="6">The sequence shown here is derived from an EMBL/GenBank/DDBJ whole genome shotgun (WGS) entry which is preliminary data.</text>
</comment>
<dbReference type="AlphaFoldDB" id="S9R4N8"/>
<dbReference type="GO" id="GO:0016846">
    <property type="term" value="F:carbon-sulfur lyase activity"/>
    <property type="evidence" value="ECO:0007669"/>
    <property type="project" value="InterPro"/>
</dbReference>
<keyword evidence="7" id="KW-1185">Reference proteome</keyword>
<dbReference type="InterPro" id="IPR011057">
    <property type="entry name" value="Mss4-like_sf"/>
</dbReference>
<keyword evidence="4" id="KW-0456">Lyase</keyword>
<dbReference type="SUPFAM" id="SSF51316">
    <property type="entry name" value="Mss4-like"/>
    <property type="match status" value="1"/>
</dbReference>
<accession>S9R4N8</accession>
<protein>
    <submittedName>
        <fullName evidence="6">Gfa-like protein</fullName>
    </submittedName>
</protein>
<reference evidence="7" key="1">
    <citation type="journal article" date="2014" name="Stand. Genomic Sci.">
        <title>Genome sequence of the exopolysaccharide-producing Salipiger mucosus type strain (DSM 16094(T)), a moderately halophilic member of the Roseobacter clade.</title>
        <authorList>
            <person name="Riedel T."/>
            <person name="Spring S."/>
            <person name="Fiebig A."/>
            <person name="Petersen J."/>
            <person name="Kyrpides N.C."/>
            <person name="Goker M."/>
            <person name="Klenk H.P."/>
        </authorList>
    </citation>
    <scope>NUCLEOTIDE SEQUENCE [LARGE SCALE GENOMIC DNA]</scope>
    <source>
        <strain evidence="7">DSM 16094</strain>
    </source>
</reference>
<dbReference type="Gene3D" id="3.90.1590.10">
    <property type="entry name" value="glutathione-dependent formaldehyde- activating enzyme (gfa)"/>
    <property type="match status" value="1"/>
</dbReference>
<dbReference type="InterPro" id="IPR006913">
    <property type="entry name" value="CENP-V/GFA"/>
</dbReference>
<dbReference type="PANTHER" id="PTHR33337:SF40">
    <property type="entry name" value="CENP-V_GFA DOMAIN-CONTAINING PROTEIN-RELATED"/>
    <property type="match status" value="1"/>
</dbReference>
<keyword evidence="2" id="KW-0479">Metal-binding</keyword>
<dbReference type="OrthoDB" id="9807246at2"/>
<evidence type="ECO:0000256" key="1">
    <source>
        <dbReference type="ARBA" id="ARBA00005495"/>
    </source>
</evidence>
<evidence type="ECO:0000256" key="4">
    <source>
        <dbReference type="ARBA" id="ARBA00023239"/>
    </source>
</evidence>
<dbReference type="eggNOG" id="COG3791">
    <property type="taxonomic scope" value="Bacteria"/>
</dbReference>
<evidence type="ECO:0000256" key="3">
    <source>
        <dbReference type="ARBA" id="ARBA00022833"/>
    </source>
</evidence>
<dbReference type="Proteomes" id="UP000015347">
    <property type="component" value="Unassembled WGS sequence"/>
</dbReference>
<dbReference type="STRING" id="1123237.Salmuc_02928"/>
<evidence type="ECO:0000313" key="7">
    <source>
        <dbReference type="Proteomes" id="UP000015347"/>
    </source>
</evidence>
<comment type="similarity">
    <text evidence="1">Belongs to the Gfa family.</text>
</comment>
<dbReference type="GO" id="GO:0046872">
    <property type="term" value="F:metal ion binding"/>
    <property type="evidence" value="ECO:0007669"/>
    <property type="project" value="UniProtKB-KW"/>
</dbReference>
<proteinExistence type="inferred from homology"/>
<dbReference type="HOGENOM" id="CLU_055491_4_1_5"/>
<evidence type="ECO:0000313" key="6">
    <source>
        <dbReference type="EMBL" id="EPX86953.1"/>
    </source>
</evidence>
<name>S9R4N8_9RHOB</name>
<organism evidence="6 7">
    <name type="scientific">Salipiger mucosus DSM 16094</name>
    <dbReference type="NCBI Taxonomy" id="1123237"/>
    <lineage>
        <taxon>Bacteria</taxon>
        <taxon>Pseudomonadati</taxon>
        <taxon>Pseudomonadota</taxon>
        <taxon>Alphaproteobacteria</taxon>
        <taxon>Rhodobacterales</taxon>
        <taxon>Roseobacteraceae</taxon>
        <taxon>Salipiger</taxon>
    </lineage>
</organism>
<dbReference type="PROSITE" id="PS51891">
    <property type="entry name" value="CENP_V_GFA"/>
    <property type="match status" value="1"/>
</dbReference>
<feature type="domain" description="CENP-V/GFA" evidence="5">
    <location>
        <begin position="1"/>
        <end position="113"/>
    </location>
</feature>
<gene>
    <name evidence="6" type="ORF">Salmuc_02928</name>
</gene>
<keyword evidence="3" id="KW-0862">Zinc</keyword>
<evidence type="ECO:0000259" key="5">
    <source>
        <dbReference type="PROSITE" id="PS51891"/>
    </source>
</evidence>